<dbReference type="Pfam" id="PF13689">
    <property type="entry name" value="DUF4154"/>
    <property type="match status" value="1"/>
</dbReference>
<protein>
    <submittedName>
        <fullName evidence="1">Transmembrane protein</fullName>
    </submittedName>
</protein>
<evidence type="ECO:0000313" key="2">
    <source>
        <dbReference type="Proteomes" id="UP000189670"/>
    </source>
</evidence>
<name>A0A1V1PD23_9BACT</name>
<dbReference type="InterPro" id="IPR025293">
    <property type="entry name" value="YfiR/HmsC-like"/>
</dbReference>
<proteinExistence type="predicted"/>
<dbReference type="EMBL" id="ATBP01000125">
    <property type="protein sequence ID" value="ETR72663.1"/>
    <property type="molecule type" value="Genomic_DNA"/>
</dbReference>
<gene>
    <name evidence="1" type="ORF">OMM_01547</name>
</gene>
<evidence type="ECO:0000313" key="1">
    <source>
        <dbReference type="EMBL" id="ETR72663.1"/>
    </source>
</evidence>
<keyword evidence="1" id="KW-0472">Membrane</keyword>
<keyword evidence="1" id="KW-0812">Transmembrane</keyword>
<organism evidence="1 2">
    <name type="scientific">Candidatus Magnetoglobus multicellularis str. Araruama</name>
    <dbReference type="NCBI Taxonomy" id="890399"/>
    <lineage>
        <taxon>Bacteria</taxon>
        <taxon>Pseudomonadati</taxon>
        <taxon>Thermodesulfobacteriota</taxon>
        <taxon>Desulfobacteria</taxon>
        <taxon>Desulfobacterales</taxon>
        <taxon>Desulfobacteraceae</taxon>
        <taxon>Candidatus Magnetoglobus</taxon>
    </lineage>
</organism>
<dbReference type="AlphaFoldDB" id="A0A1V1PD23"/>
<sequence length="175" mass="19851">MVLIHTFLVFTISIETSVDASSKEYIYKAGFLEKFSRFTQWDIQSHDLDQSKNFVIAVIGHNPFGGILKKMYQKQTIKNKPVKVIYISQISEIETCHLLFISESCAPKLAKILSSLKNKPILTVSDSEGFAQKGVHINFFLTQRGTLHFEINIKRIKAAGLRVNPLLLEVARVIQ</sequence>
<dbReference type="Proteomes" id="UP000189670">
    <property type="component" value="Unassembled WGS sequence"/>
</dbReference>
<accession>A0A1V1PD23</accession>
<reference evidence="2" key="1">
    <citation type="submission" date="2012-11" db="EMBL/GenBank/DDBJ databases">
        <authorList>
            <person name="Lucero-Rivera Y.E."/>
            <person name="Tovar-Ramirez D."/>
        </authorList>
    </citation>
    <scope>NUCLEOTIDE SEQUENCE [LARGE SCALE GENOMIC DNA]</scope>
    <source>
        <strain evidence="2">Araruama</strain>
    </source>
</reference>
<comment type="caution">
    <text evidence="1">The sequence shown here is derived from an EMBL/GenBank/DDBJ whole genome shotgun (WGS) entry which is preliminary data.</text>
</comment>